<sequence length="189" mass="21461">MAMGPIWLGFDFEQRKLTLYDDGSTEINVTTWEQCGRAMSGLVCLKELPDDESDADPTLSGFCNRPIYISSFLLSQNDMFKSWKRVTGDKGEDWSVEQEDSKERFNRRVAMMKTETARTVRIGAGMASFVRMFSAGGDGNYESQHQLHNDSLGLPKESLDERAKFARKLIDEGYAAKLFRRAVEGINEY</sequence>
<comment type="caution">
    <text evidence="3">The sequence shown here is derived from an EMBL/GenBank/DDBJ whole genome shotgun (WGS) entry which is preliminary data.</text>
</comment>
<proteinExistence type="predicted"/>
<evidence type="ECO:0000256" key="2">
    <source>
        <dbReference type="ARBA" id="ARBA00023002"/>
    </source>
</evidence>
<evidence type="ECO:0000313" key="3">
    <source>
        <dbReference type="EMBL" id="OAR04801.1"/>
    </source>
</evidence>
<keyword evidence="4" id="KW-1185">Reference proteome</keyword>
<dbReference type="EMBL" id="LUKN01000208">
    <property type="protein sequence ID" value="OAR04801.1"/>
    <property type="molecule type" value="Genomic_DNA"/>
</dbReference>
<dbReference type="GO" id="GO:0016491">
    <property type="term" value="F:oxidoreductase activity"/>
    <property type="evidence" value="ECO:0007669"/>
    <property type="project" value="UniProtKB-KW"/>
</dbReference>
<dbReference type="InterPro" id="IPR051609">
    <property type="entry name" value="NmrA/Isoflavone_reductase-like"/>
</dbReference>
<organism evidence="3 4">
    <name type="scientific">Cordyceps confragosa</name>
    <name type="common">Lecanicillium lecanii</name>
    <dbReference type="NCBI Taxonomy" id="2714763"/>
    <lineage>
        <taxon>Eukaryota</taxon>
        <taxon>Fungi</taxon>
        <taxon>Dikarya</taxon>
        <taxon>Ascomycota</taxon>
        <taxon>Pezizomycotina</taxon>
        <taxon>Sordariomycetes</taxon>
        <taxon>Hypocreomycetidae</taxon>
        <taxon>Hypocreales</taxon>
        <taxon>Cordycipitaceae</taxon>
        <taxon>Akanthomyces</taxon>
    </lineage>
</organism>
<dbReference type="OMA" id="DTRIFFE"/>
<protein>
    <submittedName>
        <fullName evidence="3">Uncharacterized protein</fullName>
    </submittedName>
</protein>
<gene>
    <name evidence="3" type="ORF">LLEC1_03247</name>
</gene>
<dbReference type="AlphaFoldDB" id="A0A179IT83"/>
<evidence type="ECO:0000313" key="4">
    <source>
        <dbReference type="Proteomes" id="UP000243081"/>
    </source>
</evidence>
<keyword evidence="1" id="KW-0521">NADP</keyword>
<dbReference type="Proteomes" id="UP000243081">
    <property type="component" value="Unassembled WGS sequence"/>
</dbReference>
<keyword evidence="2" id="KW-0560">Oxidoreductase</keyword>
<dbReference type="OrthoDB" id="9974981at2759"/>
<dbReference type="PANTHER" id="PTHR47706">
    <property type="entry name" value="NMRA-LIKE FAMILY PROTEIN"/>
    <property type="match status" value="1"/>
</dbReference>
<dbReference type="PANTHER" id="PTHR47706:SF7">
    <property type="entry name" value="CIPA-LIKE, PUTATIVE (AFU_ORTHOLOGUE AFUA_1G01630)-RELATED"/>
    <property type="match status" value="1"/>
</dbReference>
<accession>A0A179IT83</accession>
<name>A0A179IT83_CORDF</name>
<evidence type="ECO:0000256" key="1">
    <source>
        <dbReference type="ARBA" id="ARBA00022857"/>
    </source>
</evidence>
<reference evidence="3 4" key="1">
    <citation type="submission" date="2016-03" db="EMBL/GenBank/DDBJ databases">
        <title>Fine-scale spatial genetic structure of a fungal parasite of coffee scale insects.</title>
        <authorList>
            <person name="Jackson D."/>
            <person name="Zemenick K.A."/>
            <person name="Malloure B."/>
            <person name="Quandt C.A."/>
            <person name="James T.Y."/>
        </authorList>
    </citation>
    <scope>NUCLEOTIDE SEQUENCE [LARGE SCALE GENOMIC DNA]</scope>
    <source>
        <strain evidence="3 4">UM487</strain>
    </source>
</reference>